<proteinExistence type="predicted"/>
<protein>
    <submittedName>
        <fullName evidence="3">Putative Esterase, beta-lactamase family</fullName>
    </submittedName>
</protein>
<dbReference type="PANTHER" id="PTHR43283">
    <property type="entry name" value="BETA-LACTAMASE-RELATED"/>
    <property type="match status" value="1"/>
</dbReference>
<accession>A0A0S4KLE9</accession>
<dbReference type="Gene3D" id="3.40.710.10">
    <property type="entry name" value="DD-peptidase/beta-lactamase superfamily"/>
    <property type="match status" value="1"/>
</dbReference>
<dbReference type="Pfam" id="PF00144">
    <property type="entry name" value="Beta-lactamase"/>
    <property type="match status" value="1"/>
</dbReference>
<dbReference type="InterPro" id="IPR001466">
    <property type="entry name" value="Beta-lactam-related"/>
</dbReference>
<organism evidence="3 4">
    <name type="scientific">Candidatus Nitrospira inopinata</name>
    <dbReference type="NCBI Taxonomy" id="1715989"/>
    <lineage>
        <taxon>Bacteria</taxon>
        <taxon>Pseudomonadati</taxon>
        <taxon>Nitrospirota</taxon>
        <taxon>Nitrospiria</taxon>
        <taxon>Nitrospirales</taxon>
        <taxon>Nitrospiraceae</taxon>
        <taxon>Nitrospira</taxon>
    </lineage>
</organism>
<dbReference type="InterPro" id="IPR050789">
    <property type="entry name" value="Diverse_Enzym_Activities"/>
</dbReference>
<evidence type="ECO:0000313" key="4">
    <source>
        <dbReference type="Proteomes" id="UP000066284"/>
    </source>
</evidence>
<dbReference type="RefSeq" id="WP_062482243.1">
    <property type="nucleotide sequence ID" value="NZ_LN885086.1"/>
</dbReference>
<evidence type="ECO:0000313" key="3">
    <source>
        <dbReference type="EMBL" id="CUQ65260.1"/>
    </source>
</evidence>
<reference evidence="4" key="1">
    <citation type="submission" date="2015-09" db="EMBL/GenBank/DDBJ databases">
        <authorList>
            <person name="Daims H."/>
        </authorList>
    </citation>
    <scope>NUCLEOTIDE SEQUENCE [LARGE SCALE GENOMIC DNA]</scope>
</reference>
<dbReference type="EMBL" id="LN885086">
    <property type="protein sequence ID" value="CUQ65260.1"/>
    <property type="molecule type" value="Genomic_DNA"/>
</dbReference>
<evidence type="ECO:0000259" key="2">
    <source>
        <dbReference type="Pfam" id="PF00144"/>
    </source>
</evidence>
<dbReference type="Proteomes" id="UP000066284">
    <property type="component" value="Chromosome 1"/>
</dbReference>
<keyword evidence="4" id="KW-1185">Reference proteome</keyword>
<dbReference type="STRING" id="1715989.NITINOP_0284"/>
<sequence>MSVPLSLRAALEQAVVDGVFPGAVLAVRRGVTDTWLITAGRLSSQPPGDAVTSSTIYDLASLTKPLATVTALALLVQEGRCRLDDPIESLLPELAGAAVGSATLRHLLTHSSGLPGWRGFYERLSPQAVLPASEQERSRAEAQVLHLIGREPLLYERGSRSLYSDLGFMLLGMAVERGGKTRLDEYVRRRIVEPTGAKLLHYLPTDQEGKRRLASLIGQMAPTEWDDWRKRLLVGEVHDENAAALGGVAGHAGLFGTAEAVLAVSGAWLSAYHGRSSLLNRDVVREFVRPPNEGAASTWVLGWEMPSVPSSSGRHFSRQSFGHLGYTGTSIWIDPVGELEVVLLSNRVHPTRKNEKIRAFRPAIHDLVYQERVRGVAG</sequence>
<dbReference type="SUPFAM" id="SSF56601">
    <property type="entry name" value="beta-lactamase/transpeptidase-like"/>
    <property type="match status" value="1"/>
</dbReference>
<name>A0A0S4KLE9_9BACT</name>
<gene>
    <name evidence="3" type="ORF">NITINOP_0284</name>
</gene>
<dbReference type="OrthoDB" id="9770183at2"/>
<dbReference type="KEGG" id="nio:NITINOP_0284"/>
<feature type="domain" description="Beta-lactamase-related" evidence="2">
    <location>
        <begin position="8"/>
        <end position="356"/>
    </location>
</feature>
<dbReference type="PANTHER" id="PTHR43283:SF11">
    <property type="entry name" value="BETA-LACTAMASE-RELATED DOMAIN-CONTAINING PROTEIN"/>
    <property type="match status" value="1"/>
</dbReference>
<evidence type="ECO:0000256" key="1">
    <source>
        <dbReference type="ARBA" id="ARBA00022801"/>
    </source>
</evidence>
<keyword evidence="1" id="KW-0378">Hydrolase</keyword>
<dbReference type="AlphaFoldDB" id="A0A0S4KLE9"/>
<dbReference type="GO" id="GO:0016787">
    <property type="term" value="F:hydrolase activity"/>
    <property type="evidence" value="ECO:0007669"/>
    <property type="project" value="UniProtKB-KW"/>
</dbReference>
<dbReference type="InterPro" id="IPR012338">
    <property type="entry name" value="Beta-lactam/transpept-like"/>
</dbReference>